<dbReference type="SUPFAM" id="SSF51905">
    <property type="entry name" value="FAD/NAD(P)-binding domain"/>
    <property type="match status" value="1"/>
</dbReference>
<evidence type="ECO:0000313" key="6">
    <source>
        <dbReference type="Proteomes" id="UP001443914"/>
    </source>
</evidence>
<feature type="domain" description="FAD dependent oxidoreductase" evidence="4">
    <location>
        <begin position="20"/>
        <end position="417"/>
    </location>
</feature>
<accession>A0AAW1H671</accession>
<dbReference type="PANTHER" id="PTHR13847:SF287">
    <property type="entry name" value="FAD-DEPENDENT OXIDOREDUCTASE DOMAIN-CONTAINING PROTEIN 1"/>
    <property type="match status" value="1"/>
</dbReference>
<evidence type="ECO:0000256" key="3">
    <source>
        <dbReference type="ARBA" id="ARBA00046185"/>
    </source>
</evidence>
<dbReference type="GO" id="GO:0005737">
    <property type="term" value="C:cytoplasm"/>
    <property type="evidence" value="ECO:0007669"/>
    <property type="project" value="TreeGrafter"/>
</dbReference>
<dbReference type="GO" id="GO:0016491">
    <property type="term" value="F:oxidoreductase activity"/>
    <property type="evidence" value="ECO:0007669"/>
    <property type="project" value="UniProtKB-KW"/>
</dbReference>
<comment type="caution">
    <text evidence="5">The sequence shown here is derived from an EMBL/GenBank/DDBJ whole genome shotgun (WGS) entry which is preliminary data.</text>
</comment>
<dbReference type="AlphaFoldDB" id="A0AAW1H671"/>
<dbReference type="PANTHER" id="PTHR13847">
    <property type="entry name" value="SARCOSINE DEHYDROGENASE-RELATED"/>
    <property type="match status" value="1"/>
</dbReference>
<dbReference type="EMBL" id="JBDFQZ010000013">
    <property type="protein sequence ID" value="KAK9669560.1"/>
    <property type="molecule type" value="Genomic_DNA"/>
</dbReference>
<dbReference type="SUPFAM" id="SSF54373">
    <property type="entry name" value="FAD-linked reductases, C-terminal domain"/>
    <property type="match status" value="1"/>
</dbReference>
<organism evidence="5 6">
    <name type="scientific">Saponaria officinalis</name>
    <name type="common">Common soapwort</name>
    <name type="synonym">Lychnis saponaria</name>
    <dbReference type="NCBI Taxonomy" id="3572"/>
    <lineage>
        <taxon>Eukaryota</taxon>
        <taxon>Viridiplantae</taxon>
        <taxon>Streptophyta</taxon>
        <taxon>Embryophyta</taxon>
        <taxon>Tracheophyta</taxon>
        <taxon>Spermatophyta</taxon>
        <taxon>Magnoliopsida</taxon>
        <taxon>eudicotyledons</taxon>
        <taxon>Gunneridae</taxon>
        <taxon>Pentapetalae</taxon>
        <taxon>Caryophyllales</taxon>
        <taxon>Caryophyllaceae</taxon>
        <taxon>Caryophylleae</taxon>
        <taxon>Saponaria</taxon>
    </lineage>
</organism>
<sequence>MAESARTDQDSGALQCHTFDVVVIGAGIIGLSTARQFLLHSDLSVAVVDASAPLRAGATGAGQGYIWMTHRTPGTAVWDLATRSRHLWQMIIDDLRADGVDPLVALGWKKSGSLLVGRTKEESYRLKERVQQLRAAGLRAEYLSGSDLLTEEPELEVGPESSAAFLPDDAQIDVRSTVSFLDKGNKLFSSQSRYMDFYNDPAVRLLRSTTDGKVEAVQTKNCILYAKRAVVIAAGSWTGSLMRKFSSEFDSLVTILVQPRKGFLLMLENFKSFKLNHGIMEAGYINYQTMPMKTSVPDSSEEHLEQSLSVSMTATLDASGNLLVGSSRQFVGFNTDVDMHVVDQIWERTREFFPALREFSVQNLTRESKVKVGLRPYMPDGRPVIGPIPTMQNVFVATGHEGAGLMLALATAEMVADIVLDNPVKVDSTPFAVGGRRR</sequence>
<evidence type="ECO:0000313" key="5">
    <source>
        <dbReference type="EMBL" id="KAK9669560.1"/>
    </source>
</evidence>
<dbReference type="InterPro" id="IPR036188">
    <property type="entry name" value="FAD/NAD-bd_sf"/>
</dbReference>
<comment type="function">
    <text evidence="3">Required for the assembly of the mitochondrial membrane respiratory chain NADH dehydrogenase (Complex I). Involved in mid-late stages of complex I assembly.</text>
</comment>
<dbReference type="Gene3D" id="3.50.50.60">
    <property type="entry name" value="FAD/NAD(P)-binding domain"/>
    <property type="match status" value="1"/>
</dbReference>
<name>A0AAW1H671_SAPOF</name>
<dbReference type="Proteomes" id="UP001443914">
    <property type="component" value="Unassembled WGS sequence"/>
</dbReference>
<dbReference type="Gene3D" id="3.30.9.10">
    <property type="entry name" value="D-Amino Acid Oxidase, subunit A, domain 2"/>
    <property type="match status" value="1"/>
</dbReference>
<evidence type="ECO:0000259" key="4">
    <source>
        <dbReference type="Pfam" id="PF01266"/>
    </source>
</evidence>
<protein>
    <recommendedName>
        <fullName evidence="2">FAD-dependent oxidoreductase domain-containing protein 1</fullName>
    </recommendedName>
</protein>
<gene>
    <name evidence="5" type="ORF">RND81_13G139600</name>
</gene>
<keyword evidence="1" id="KW-0560">Oxidoreductase</keyword>
<dbReference type="Pfam" id="PF01266">
    <property type="entry name" value="DAO"/>
    <property type="match status" value="1"/>
</dbReference>
<proteinExistence type="predicted"/>
<reference evidence="5" key="1">
    <citation type="submission" date="2024-03" db="EMBL/GenBank/DDBJ databases">
        <title>WGS assembly of Saponaria officinalis var. Norfolk2.</title>
        <authorList>
            <person name="Jenkins J."/>
            <person name="Shu S."/>
            <person name="Grimwood J."/>
            <person name="Barry K."/>
            <person name="Goodstein D."/>
            <person name="Schmutz J."/>
            <person name="Leebens-Mack J."/>
            <person name="Osbourn A."/>
        </authorList>
    </citation>
    <scope>NUCLEOTIDE SEQUENCE [LARGE SCALE GENOMIC DNA]</scope>
    <source>
        <strain evidence="5">JIC</strain>
    </source>
</reference>
<keyword evidence="6" id="KW-1185">Reference proteome</keyword>
<dbReference type="InterPro" id="IPR006076">
    <property type="entry name" value="FAD-dep_OxRdtase"/>
</dbReference>
<evidence type="ECO:0000256" key="1">
    <source>
        <dbReference type="ARBA" id="ARBA00023002"/>
    </source>
</evidence>
<evidence type="ECO:0000256" key="2">
    <source>
        <dbReference type="ARBA" id="ARBA00039785"/>
    </source>
</evidence>